<gene>
    <name evidence="2" type="ORF">HSBAA_30480</name>
</gene>
<accession>A0A455U6J1</accession>
<dbReference type="Pfam" id="PF13328">
    <property type="entry name" value="HD_4"/>
    <property type="match status" value="1"/>
</dbReference>
<dbReference type="Gene3D" id="1.10.3210.10">
    <property type="entry name" value="Hypothetical protein af1432"/>
    <property type="match status" value="1"/>
</dbReference>
<dbReference type="EMBL" id="AP019514">
    <property type="protein sequence ID" value="BBI61742.1"/>
    <property type="molecule type" value="Genomic_DNA"/>
</dbReference>
<dbReference type="SUPFAM" id="SSF109604">
    <property type="entry name" value="HD-domain/PDEase-like"/>
    <property type="match status" value="1"/>
</dbReference>
<protein>
    <recommendedName>
        <fullName evidence="1">HD/PDEase domain-containing protein</fullName>
    </recommendedName>
</protein>
<dbReference type="PANTHER" id="PTHR46246:SF1">
    <property type="entry name" value="GUANOSINE-3',5'-BIS(DIPHOSPHATE) 3'-PYROPHOSPHOHYDROLASE MESH1"/>
    <property type="match status" value="1"/>
</dbReference>
<reference evidence="2 3" key="1">
    <citation type="journal article" date="2019" name="Microbiol. Resour. Announc.">
        <title>Complete Genome Sequence of Halomonas sulfidaeris Strain Esulfide1 Isolated from a Metal Sulfide Rock at a Depth of 2,200 Meters, Obtained Using Nanopore Sequencing.</title>
        <authorList>
            <person name="Saito M."/>
            <person name="Nishigata A."/>
            <person name="Galipon J."/>
            <person name="Arakawa K."/>
        </authorList>
    </citation>
    <scope>NUCLEOTIDE SEQUENCE [LARGE SCALE GENOMIC DNA]</scope>
    <source>
        <strain evidence="2 3">ATCC BAA-803</strain>
    </source>
</reference>
<dbReference type="CDD" id="cd00077">
    <property type="entry name" value="HDc"/>
    <property type="match status" value="1"/>
</dbReference>
<dbReference type="KEGG" id="hsr:HSBAA_30480"/>
<dbReference type="GO" id="GO:0008893">
    <property type="term" value="F:guanosine-3',5'-bis(diphosphate) 3'-diphosphatase activity"/>
    <property type="evidence" value="ECO:0007669"/>
    <property type="project" value="TreeGrafter"/>
</dbReference>
<dbReference type="AlphaFoldDB" id="A0A455U6J1"/>
<feature type="domain" description="HD/PDEase" evidence="1">
    <location>
        <begin position="25"/>
        <end position="134"/>
    </location>
</feature>
<evidence type="ECO:0000259" key="1">
    <source>
        <dbReference type="SMART" id="SM00471"/>
    </source>
</evidence>
<proteinExistence type="predicted"/>
<evidence type="ECO:0000313" key="3">
    <source>
        <dbReference type="Proteomes" id="UP000320231"/>
    </source>
</evidence>
<evidence type="ECO:0000313" key="2">
    <source>
        <dbReference type="EMBL" id="BBI61742.1"/>
    </source>
</evidence>
<dbReference type="InterPro" id="IPR003607">
    <property type="entry name" value="HD/PDEase_dom"/>
</dbReference>
<dbReference type="Proteomes" id="UP000320231">
    <property type="component" value="Chromosome"/>
</dbReference>
<dbReference type="PANTHER" id="PTHR46246">
    <property type="entry name" value="GUANOSINE-3',5'-BIS(DIPHOSPHATE) 3'-PYROPHOSPHOHYDROLASE MESH1"/>
    <property type="match status" value="1"/>
</dbReference>
<dbReference type="SMART" id="SM00471">
    <property type="entry name" value="HDc"/>
    <property type="match status" value="1"/>
</dbReference>
<organism evidence="2 3">
    <name type="scientific">Vreelandella sulfidaeris</name>
    <dbReference type="NCBI Taxonomy" id="115553"/>
    <lineage>
        <taxon>Bacteria</taxon>
        <taxon>Pseudomonadati</taxon>
        <taxon>Pseudomonadota</taxon>
        <taxon>Gammaproteobacteria</taxon>
        <taxon>Oceanospirillales</taxon>
        <taxon>Halomonadaceae</taxon>
        <taxon>Vreelandella</taxon>
    </lineage>
</organism>
<sequence length="245" mass="27991">MNIVSRAAIFAKAAHLAINQRRKYTDEPYHTHPFRVAEIVQEAGGTPEMIAAAYLHDVVEDTHVTIEAISEEFGFEVAALVEWVSDFQTSADGNRAARKSVEREKLASASPSAQTIKLADLIDNTKSIVEHDLDFATIYLQEKQQLLRVMDKGDAVLYAEAMQICMDSIDKVKEEKERRRPMTHRVYINGRRKVTVYSAKKRGTLSANSQWVSVTRFEMPMMRYFAISFPTERRDYLPSCVLLWQ</sequence>
<dbReference type="InterPro" id="IPR052194">
    <property type="entry name" value="MESH1"/>
</dbReference>
<name>A0A455U6J1_9GAMM</name>